<accession>A0A9W9A4G4</accession>
<evidence type="ECO:0000256" key="1">
    <source>
        <dbReference type="SAM" id="Phobius"/>
    </source>
</evidence>
<name>A0A9W9A4G4_9AGAR</name>
<evidence type="ECO:0000313" key="3">
    <source>
        <dbReference type="Proteomes" id="UP001150266"/>
    </source>
</evidence>
<evidence type="ECO:0000313" key="2">
    <source>
        <dbReference type="EMBL" id="KAJ4473811.1"/>
    </source>
</evidence>
<gene>
    <name evidence="2" type="ORF">J3R30DRAFT_731536</name>
</gene>
<dbReference type="AlphaFoldDB" id="A0A9W9A4G4"/>
<protein>
    <submittedName>
        <fullName evidence="2">Uncharacterized protein</fullName>
    </submittedName>
</protein>
<organism evidence="2 3">
    <name type="scientific">Lentinula aciculospora</name>
    <dbReference type="NCBI Taxonomy" id="153920"/>
    <lineage>
        <taxon>Eukaryota</taxon>
        <taxon>Fungi</taxon>
        <taxon>Dikarya</taxon>
        <taxon>Basidiomycota</taxon>
        <taxon>Agaricomycotina</taxon>
        <taxon>Agaricomycetes</taxon>
        <taxon>Agaricomycetidae</taxon>
        <taxon>Agaricales</taxon>
        <taxon>Marasmiineae</taxon>
        <taxon>Omphalotaceae</taxon>
        <taxon>Lentinula</taxon>
    </lineage>
</organism>
<keyword evidence="1" id="KW-0472">Membrane</keyword>
<feature type="transmembrane region" description="Helical" evidence="1">
    <location>
        <begin position="167"/>
        <end position="187"/>
    </location>
</feature>
<keyword evidence="1" id="KW-0812">Transmembrane</keyword>
<reference evidence="2" key="1">
    <citation type="submission" date="2022-08" db="EMBL/GenBank/DDBJ databases">
        <title>A Global Phylogenomic Analysis of the Shiitake Genus Lentinula.</title>
        <authorList>
            <consortium name="DOE Joint Genome Institute"/>
            <person name="Sierra-Patev S."/>
            <person name="Min B."/>
            <person name="Naranjo-Ortiz M."/>
            <person name="Looney B."/>
            <person name="Konkel Z."/>
            <person name="Slot J.C."/>
            <person name="Sakamoto Y."/>
            <person name="Steenwyk J.L."/>
            <person name="Rokas A."/>
            <person name="Carro J."/>
            <person name="Camarero S."/>
            <person name="Ferreira P."/>
            <person name="Molpeceres G."/>
            <person name="Ruiz-Duenas F.J."/>
            <person name="Serrano A."/>
            <person name="Henrissat B."/>
            <person name="Drula E."/>
            <person name="Hughes K.W."/>
            <person name="Mata J.L."/>
            <person name="Ishikawa N.K."/>
            <person name="Vargas-Isla R."/>
            <person name="Ushijima S."/>
            <person name="Smith C.A."/>
            <person name="Ahrendt S."/>
            <person name="Andreopoulos W."/>
            <person name="He G."/>
            <person name="Labutti K."/>
            <person name="Lipzen A."/>
            <person name="Ng V."/>
            <person name="Riley R."/>
            <person name="Sandor L."/>
            <person name="Barry K."/>
            <person name="Martinez A.T."/>
            <person name="Xiao Y."/>
            <person name="Gibbons J.G."/>
            <person name="Terashima K."/>
            <person name="Grigoriev I.V."/>
            <person name="Hibbett D.S."/>
        </authorList>
    </citation>
    <scope>NUCLEOTIDE SEQUENCE</scope>
    <source>
        <strain evidence="2">JLM2183</strain>
    </source>
</reference>
<comment type="caution">
    <text evidence="2">The sequence shown here is derived from an EMBL/GenBank/DDBJ whole genome shotgun (WGS) entry which is preliminary data.</text>
</comment>
<dbReference type="Proteomes" id="UP001150266">
    <property type="component" value="Unassembled WGS sequence"/>
</dbReference>
<keyword evidence="3" id="KW-1185">Reference proteome</keyword>
<keyword evidence="1" id="KW-1133">Transmembrane helix</keyword>
<dbReference type="OrthoDB" id="3051478at2759"/>
<sequence length="208" mass="23184">MSPITLPPGFYEIHTHTDGGETKVLTPESFGIAIATGTASRSAAWQISSDGLIVAFDKSGTEYQTLTNNKPCINGEEVTTEKEGGMRWIIYGVEHHLGNFWTGSIMTCDGTKLFWNVDSYDKVRLEYFKDVCIQNIPLFHFIPVGPSDGKPLNQLPGNKFRFENPPMGIGILETIITLIILNLYIILEMSRGNHAGKLTELLPPWLRK</sequence>
<dbReference type="EMBL" id="JAOTPV010000017">
    <property type="protein sequence ID" value="KAJ4473811.1"/>
    <property type="molecule type" value="Genomic_DNA"/>
</dbReference>
<proteinExistence type="predicted"/>